<evidence type="ECO:0000313" key="4">
    <source>
        <dbReference type="Proteomes" id="UP000286415"/>
    </source>
</evidence>
<evidence type="ECO:0000313" key="3">
    <source>
        <dbReference type="EMBL" id="KAG5445351.1"/>
    </source>
</evidence>
<feature type="transmembrane region" description="Helical" evidence="2">
    <location>
        <begin position="233"/>
        <end position="258"/>
    </location>
</feature>
<dbReference type="AlphaFoldDB" id="A0A8T1M9J9"/>
<feature type="transmembrane region" description="Helical" evidence="2">
    <location>
        <begin position="182"/>
        <end position="199"/>
    </location>
</feature>
<gene>
    <name evidence="3" type="ORF">CSKR_203206</name>
</gene>
<feature type="transmembrane region" description="Helical" evidence="2">
    <location>
        <begin position="350"/>
        <end position="369"/>
    </location>
</feature>
<feature type="compositionally biased region" description="Polar residues" evidence="1">
    <location>
        <begin position="7"/>
        <end position="21"/>
    </location>
</feature>
<keyword evidence="2" id="KW-0472">Membrane</keyword>
<dbReference type="EMBL" id="NIRI02000056">
    <property type="protein sequence ID" value="KAG5445351.1"/>
    <property type="molecule type" value="Genomic_DNA"/>
</dbReference>
<feature type="transmembrane region" description="Helical" evidence="2">
    <location>
        <begin position="110"/>
        <end position="130"/>
    </location>
</feature>
<sequence length="483" mass="55948">MEETGRLFSTVTPNQNDTSLTNQREITQKEKPFDLCFIHRELEFLFYCFKELSAEQKIVYVSSQIVGLLAIPTVIMGTMSCLLVLLLIYRIRHQYFRLSIWGMAICLTDLLRLHINGMLYCFTTFGSPWWGYNLQAPHMKGYTRCKIIHALSSFLNSLRTNLIMFSVFTLHTNRVTKNYLETGWLLFGWVATAILRSLTQSYPSLAIYGIWQVGGVVLCLPDPQWPKVYHTFFAVHQILFCEGILECAATLLMCVPLWRQMKHDEALLYQLHYGCKWTKWIALLLKDFKRNLETSLQELRVVTLQAVLVCTVRVLVWVAFLATTLVGIVRGDATKHPQIIVWMTTNSIESALLVIELFLCTFVFVIWYGSSRTTWEDSKWFRWCGQAPTVCKSRRASRIRSEGVGTKPVSRRLFVQSETEDTYFTVKYLAAHLIRKYRVSFVRIAGQKVPIVKRTSTSRKSVMFQPMYHDDLVGEDRISLTNK</sequence>
<evidence type="ECO:0000256" key="2">
    <source>
        <dbReference type="SAM" id="Phobius"/>
    </source>
</evidence>
<proteinExistence type="predicted"/>
<organism evidence="3 4">
    <name type="scientific">Clonorchis sinensis</name>
    <name type="common">Chinese liver fluke</name>
    <dbReference type="NCBI Taxonomy" id="79923"/>
    <lineage>
        <taxon>Eukaryota</taxon>
        <taxon>Metazoa</taxon>
        <taxon>Spiralia</taxon>
        <taxon>Lophotrochozoa</taxon>
        <taxon>Platyhelminthes</taxon>
        <taxon>Trematoda</taxon>
        <taxon>Digenea</taxon>
        <taxon>Opisthorchiida</taxon>
        <taxon>Opisthorchiata</taxon>
        <taxon>Opisthorchiidae</taxon>
        <taxon>Clonorchis</taxon>
    </lineage>
</organism>
<feature type="transmembrane region" description="Helical" evidence="2">
    <location>
        <begin position="150"/>
        <end position="170"/>
    </location>
</feature>
<protein>
    <submittedName>
        <fullName evidence="3">Uncharacterized protein</fullName>
    </submittedName>
</protein>
<keyword evidence="4" id="KW-1185">Reference proteome</keyword>
<keyword evidence="2" id="KW-1133">Transmembrane helix</keyword>
<accession>A0A8T1M9J9</accession>
<feature type="region of interest" description="Disordered" evidence="1">
    <location>
        <begin position="1"/>
        <end position="21"/>
    </location>
</feature>
<keyword evidence="2" id="KW-0812">Transmembrane</keyword>
<reference evidence="3 4" key="2">
    <citation type="journal article" date="2021" name="Genomics">
        <title>High-quality reference genome for Clonorchis sinensis.</title>
        <authorList>
            <person name="Young N.D."/>
            <person name="Stroehlein A.J."/>
            <person name="Kinkar L."/>
            <person name="Wang T."/>
            <person name="Sohn W.M."/>
            <person name="Chang B.C.H."/>
            <person name="Kaur P."/>
            <person name="Weisz D."/>
            <person name="Dudchenko O."/>
            <person name="Aiden E.L."/>
            <person name="Korhonen P.K."/>
            <person name="Gasser R.B."/>
        </authorList>
    </citation>
    <scope>NUCLEOTIDE SEQUENCE [LARGE SCALE GENOMIC DNA]</scope>
    <source>
        <strain evidence="3">Cs-k2</strain>
    </source>
</reference>
<feature type="transmembrane region" description="Helical" evidence="2">
    <location>
        <begin position="306"/>
        <end position="329"/>
    </location>
</feature>
<evidence type="ECO:0000256" key="1">
    <source>
        <dbReference type="SAM" id="MobiDB-lite"/>
    </source>
</evidence>
<feature type="transmembrane region" description="Helical" evidence="2">
    <location>
        <begin position="65"/>
        <end position="89"/>
    </location>
</feature>
<dbReference type="OrthoDB" id="6243181at2759"/>
<name>A0A8T1M9J9_CLOSI</name>
<dbReference type="Proteomes" id="UP000286415">
    <property type="component" value="Unassembled WGS sequence"/>
</dbReference>
<reference evidence="3 4" key="1">
    <citation type="journal article" date="2018" name="Biotechnol. Adv.">
        <title>Improved genomic resources and new bioinformatic workflow for the carcinogenic parasite Clonorchis sinensis: Biotechnological implications.</title>
        <authorList>
            <person name="Wang D."/>
            <person name="Korhonen P.K."/>
            <person name="Gasser R.B."/>
            <person name="Young N.D."/>
        </authorList>
    </citation>
    <scope>NUCLEOTIDE SEQUENCE [LARGE SCALE GENOMIC DNA]</scope>
    <source>
        <strain evidence="3">Cs-k2</strain>
    </source>
</reference>
<comment type="caution">
    <text evidence="3">The sequence shown here is derived from an EMBL/GenBank/DDBJ whole genome shotgun (WGS) entry which is preliminary data.</text>
</comment>